<gene>
    <name evidence="3" type="ORF">PR048_015289</name>
</gene>
<name>A0ABQ9HH18_9NEOP</name>
<evidence type="ECO:0000313" key="3">
    <source>
        <dbReference type="EMBL" id="KAJ8883446.1"/>
    </source>
</evidence>
<feature type="compositionally biased region" description="Polar residues" evidence="1">
    <location>
        <begin position="292"/>
        <end position="303"/>
    </location>
</feature>
<keyword evidence="4" id="KW-1185">Reference proteome</keyword>
<feature type="transmembrane region" description="Helical" evidence="2">
    <location>
        <begin position="656"/>
        <end position="678"/>
    </location>
</feature>
<keyword evidence="2" id="KW-0812">Transmembrane</keyword>
<organism evidence="3 4">
    <name type="scientific">Dryococelus australis</name>
    <dbReference type="NCBI Taxonomy" id="614101"/>
    <lineage>
        <taxon>Eukaryota</taxon>
        <taxon>Metazoa</taxon>
        <taxon>Ecdysozoa</taxon>
        <taxon>Arthropoda</taxon>
        <taxon>Hexapoda</taxon>
        <taxon>Insecta</taxon>
        <taxon>Pterygota</taxon>
        <taxon>Neoptera</taxon>
        <taxon>Polyneoptera</taxon>
        <taxon>Phasmatodea</taxon>
        <taxon>Verophasmatodea</taxon>
        <taxon>Anareolatae</taxon>
        <taxon>Phasmatidae</taxon>
        <taxon>Eurycanthinae</taxon>
        <taxon>Dryococelus</taxon>
    </lineage>
</organism>
<feature type="compositionally biased region" description="Polar residues" evidence="1">
    <location>
        <begin position="312"/>
        <end position="321"/>
    </location>
</feature>
<comment type="caution">
    <text evidence="3">The sequence shown here is derived from an EMBL/GenBank/DDBJ whole genome shotgun (WGS) entry which is preliminary data.</text>
</comment>
<evidence type="ECO:0000256" key="2">
    <source>
        <dbReference type="SAM" id="Phobius"/>
    </source>
</evidence>
<feature type="compositionally biased region" description="Polar residues" evidence="1">
    <location>
        <begin position="332"/>
        <end position="341"/>
    </location>
</feature>
<evidence type="ECO:0000313" key="4">
    <source>
        <dbReference type="Proteomes" id="UP001159363"/>
    </source>
</evidence>
<reference evidence="3 4" key="1">
    <citation type="submission" date="2023-02" db="EMBL/GenBank/DDBJ databases">
        <title>LHISI_Scaffold_Assembly.</title>
        <authorList>
            <person name="Stuart O.P."/>
            <person name="Cleave R."/>
            <person name="Magrath M.J.L."/>
            <person name="Mikheyev A.S."/>
        </authorList>
    </citation>
    <scope>NUCLEOTIDE SEQUENCE [LARGE SCALE GENOMIC DNA]</scope>
    <source>
        <strain evidence="3">Daus_M_001</strain>
        <tissue evidence="3">Leg muscle</tissue>
    </source>
</reference>
<proteinExistence type="predicted"/>
<evidence type="ECO:0000256" key="1">
    <source>
        <dbReference type="SAM" id="MobiDB-lite"/>
    </source>
</evidence>
<dbReference type="Proteomes" id="UP001159363">
    <property type="component" value="Chromosome 4"/>
</dbReference>
<accession>A0ABQ9HH18</accession>
<sequence>MAAWSHLRWANMVGGRSRGELSGEHCGRRCGINTAAWPLVGKQNWKLRLLASVHQTRHGEARTSSIHSRLGDLIPCGPTEQLNDELSLWQQQPKNKCPLLDANDARDKTQPPTLVGNATFPEVTSTPTSSITLISRINNFRKKEFPLSTSLRYRLRFPAGLLAYNRAWESYRTMPLFGGFSRGSPVSPRPFIPELLRTHLASPSLALNSRRYVTRNSSTFGNTVTVSVVESGVDSRTKTPACTMRIKISTNIKIYWCWCHKQVYICLGKCDLAVSIAGNNRKSADVVESSFTGVEPRSSSPSHHGQHISGWCSANSSSAGRNSEGEWRTRTSPESAASSTPLAELALRTPDTASSLVRSRKPRSAPLLGRPSFRAHRTAYRERERKVRNATDHEQEQQQHQQKQQGLVGRGPAAAASPCLPLWLWGGVVAGLADEVLPPRRRHPLPGPDLSPHSLAPDICKHTTQTHVLTNYTLARSTAPRSSLVSDRSTFSFSLLHSGHWFLLHVFMSSILVQSFKQTMPVHARNACLRNACVMMRCGQQGPPIYPHETCVDLALRCALCRLVLITKACLSAVVPPGGPQGWVISHALQSPPLYVVVSRGSQCCWLIVRCSLVLHALPLPRLPRQRANLPSLHSTNLPHHRLHARPPYSKSQHRHIAFIFASICILILVMRVTFIHLNYEFLQYKIIENVWVLSRFVSQGVWERGLIHSSLRGAQLTACSPSPMVQGRTNSTRSAIDVTT</sequence>
<dbReference type="EMBL" id="JARBHB010000005">
    <property type="protein sequence ID" value="KAJ8883446.1"/>
    <property type="molecule type" value="Genomic_DNA"/>
</dbReference>
<feature type="compositionally biased region" description="Basic and acidic residues" evidence="1">
    <location>
        <begin position="379"/>
        <end position="397"/>
    </location>
</feature>
<keyword evidence="2" id="KW-0472">Membrane</keyword>
<protein>
    <submittedName>
        <fullName evidence="3">Uncharacterized protein</fullName>
    </submittedName>
</protein>
<feature type="region of interest" description="Disordered" evidence="1">
    <location>
        <begin position="292"/>
        <end position="412"/>
    </location>
</feature>
<keyword evidence="2" id="KW-1133">Transmembrane helix</keyword>